<evidence type="ECO:0000313" key="1">
    <source>
        <dbReference type="EMBL" id="AFS52733.1"/>
    </source>
</evidence>
<protein>
    <submittedName>
        <fullName evidence="1">Uncharacterized protein</fullName>
    </submittedName>
</protein>
<name>J9ZA04_LEPFM</name>
<accession>J9ZA04</accession>
<proteinExistence type="predicted"/>
<dbReference type="Proteomes" id="UP000006177">
    <property type="component" value="Chromosome"/>
</dbReference>
<reference evidence="1 2" key="1">
    <citation type="journal article" date="2011" name="J. Microbiol.">
        <title>Complete genome of Leptospirillum ferriphilum ML-04 provides insight into its physiology and environmental adaptation.</title>
        <authorList>
            <person name="Mi S."/>
            <person name="Song J."/>
            <person name="Lin J."/>
            <person name="Che Y."/>
            <person name="Zheng H."/>
            <person name="Lin J."/>
        </authorList>
    </citation>
    <scope>NUCLEOTIDE SEQUENCE [LARGE SCALE GENOMIC DNA]</scope>
    <source>
        <strain evidence="1 2">ML-04</strain>
    </source>
</reference>
<gene>
    <name evidence="1" type="ordered locus">LFML04_0495</name>
</gene>
<evidence type="ECO:0000313" key="2">
    <source>
        <dbReference type="Proteomes" id="UP000006177"/>
    </source>
</evidence>
<organism evidence="1 2">
    <name type="scientific">Leptospirillum ferriphilum (strain ML-04)</name>
    <dbReference type="NCBI Taxonomy" id="1048260"/>
    <lineage>
        <taxon>Bacteria</taxon>
        <taxon>Pseudomonadati</taxon>
        <taxon>Nitrospirota</taxon>
        <taxon>Nitrospiria</taxon>
        <taxon>Nitrospirales</taxon>
        <taxon>Nitrospiraceae</taxon>
        <taxon>Leptospirillum</taxon>
    </lineage>
</organism>
<dbReference type="KEGG" id="lfi:LFML04_0495"/>
<dbReference type="AlphaFoldDB" id="J9ZA04"/>
<dbReference type="EMBL" id="CP002919">
    <property type="protein sequence ID" value="AFS52733.1"/>
    <property type="molecule type" value="Genomic_DNA"/>
</dbReference>
<dbReference type="PATRIC" id="fig|1048260.3.peg.532"/>
<dbReference type="STRING" id="1048260.LFML04_0495"/>
<sequence>MFSTHGNLLCHKSVRAKIKDMHWPDKRIFEKGNGKKDRKSATTWKPVPEKRVPRKRFQVVLTILTSIWREIKRSSLDQFCSPEEWPDLRKTGRLEDVPVSGGKWTSRCLCQTA</sequence>
<dbReference type="HOGENOM" id="CLU_2130385_0_0_0"/>